<dbReference type="EMBL" id="JASBNA010000020">
    <property type="protein sequence ID" value="KAK7685557.1"/>
    <property type="molecule type" value="Genomic_DNA"/>
</dbReference>
<feature type="transmembrane region" description="Helical" evidence="1">
    <location>
        <begin position="37"/>
        <end position="59"/>
    </location>
</feature>
<name>A0AAW0G751_9APHY</name>
<comment type="caution">
    <text evidence="2">The sequence shown here is derived from an EMBL/GenBank/DDBJ whole genome shotgun (WGS) entry which is preliminary data.</text>
</comment>
<keyword evidence="1" id="KW-1133">Transmembrane helix</keyword>
<proteinExistence type="predicted"/>
<keyword evidence="1" id="KW-0812">Transmembrane</keyword>
<accession>A0AAW0G751</accession>
<protein>
    <submittedName>
        <fullName evidence="2">Uncharacterized protein</fullName>
    </submittedName>
</protein>
<dbReference type="Proteomes" id="UP001385951">
    <property type="component" value="Unassembled WGS sequence"/>
</dbReference>
<dbReference type="AlphaFoldDB" id="A0AAW0G751"/>
<evidence type="ECO:0000313" key="3">
    <source>
        <dbReference type="Proteomes" id="UP001385951"/>
    </source>
</evidence>
<gene>
    <name evidence="2" type="ORF">QCA50_011424</name>
</gene>
<evidence type="ECO:0000256" key="1">
    <source>
        <dbReference type="SAM" id="Phobius"/>
    </source>
</evidence>
<sequence>MVLPPHPSNTSFNEVFLEDHLKPRDGGLGAFPDSSNILIALGVIIGLATICLFANFGLIRCGHRSLLSRLFCCASRRREQEQESSIVSTNLKTRKVKVLKKPRIYDVSLVSHHTRPDDIQKLSWRSITPISVRYVYGTSKLKSNARSNTPPLPSVSAFPIIAPPLRAKPTTPPSSNKHEAAIRISVAIAMPHDPNTCNIPCYELGTTDIAAPWKTREHRKKEILKLDRDTKENIDHRMAEAMLLRSV</sequence>
<keyword evidence="1" id="KW-0472">Membrane</keyword>
<evidence type="ECO:0000313" key="2">
    <source>
        <dbReference type="EMBL" id="KAK7685557.1"/>
    </source>
</evidence>
<organism evidence="2 3">
    <name type="scientific">Cerrena zonata</name>
    <dbReference type="NCBI Taxonomy" id="2478898"/>
    <lineage>
        <taxon>Eukaryota</taxon>
        <taxon>Fungi</taxon>
        <taxon>Dikarya</taxon>
        <taxon>Basidiomycota</taxon>
        <taxon>Agaricomycotina</taxon>
        <taxon>Agaricomycetes</taxon>
        <taxon>Polyporales</taxon>
        <taxon>Cerrenaceae</taxon>
        <taxon>Cerrena</taxon>
    </lineage>
</organism>
<reference evidence="2 3" key="1">
    <citation type="submission" date="2022-09" db="EMBL/GenBank/DDBJ databases">
        <authorList>
            <person name="Palmer J.M."/>
        </authorList>
    </citation>
    <scope>NUCLEOTIDE SEQUENCE [LARGE SCALE GENOMIC DNA]</scope>
    <source>
        <strain evidence="2 3">DSM 7382</strain>
    </source>
</reference>
<keyword evidence="3" id="KW-1185">Reference proteome</keyword>